<dbReference type="GO" id="GO:0032259">
    <property type="term" value="P:methylation"/>
    <property type="evidence" value="ECO:0007669"/>
    <property type="project" value="UniProtKB-KW"/>
</dbReference>
<dbReference type="PIRSF" id="PIRSF000410">
    <property type="entry name" value="CheR"/>
    <property type="match status" value="1"/>
</dbReference>
<evidence type="ECO:0000259" key="6">
    <source>
        <dbReference type="PROSITE" id="PS50123"/>
    </source>
</evidence>
<dbReference type="InterPro" id="IPR022642">
    <property type="entry name" value="CheR_C"/>
</dbReference>
<evidence type="ECO:0000256" key="5">
    <source>
        <dbReference type="ARBA" id="ARBA00022691"/>
    </source>
</evidence>
<dbReference type="AlphaFoldDB" id="A0A1G9ZE58"/>
<dbReference type="PRINTS" id="PR00996">
    <property type="entry name" value="CHERMTFRASE"/>
</dbReference>
<organism evidence="7 8">
    <name type="scientific">Acetanaerobacterium elongatum</name>
    <dbReference type="NCBI Taxonomy" id="258515"/>
    <lineage>
        <taxon>Bacteria</taxon>
        <taxon>Bacillati</taxon>
        <taxon>Bacillota</taxon>
        <taxon>Clostridia</taxon>
        <taxon>Eubacteriales</taxon>
        <taxon>Oscillospiraceae</taxon>
        <taxon>Acetanaerobacterium</taxon>
    </lineage>
</organism>
<dbReference type="InterPro" id="IPR026024">
    <property type="entry name" value="Chemotaxis_MeTrfase_CheR"/>
</dbReference>
<dbReference type="RefSeq" id="WP_092639621.1">
    <property type="nucleotide sequence ID" value="NZ_FNID01000013.1"/>
</dbReference>
<dbReference type="Pfam" id="PF03705">
    <property type="entry name" value="CheR_N"/>
    <property type="match status" value="1"/>
</dbReference>
<keyword evidence="8" id="KW-1185">Reference proteome</keyword>
<comment type="catalytic activity">
    <reaction evidence="1">
        <text>L-glutamyl-[protein] + S-adenosyl-L-methionine = [protein]-L-glutamate 5-O-methyl ester + S-adenosyl-L-homocysteine</text>
        <dbReference type="Rhea" id="RHEA:24452"/>
        <dbReference type="Rhea" id="RHEA-COMP:10208"/>
        <dbReference type="Rhea" id="RHEA-COMP:10311"/>
        <dbReference type="ChEBI" id="CHEBI:29973"/>
        <dbReference type="ChEBI" id="CHEBI:57856"/>
        <dbReference type="ChEBI" id="CHEBI:59789"/>
        <dbReference type="ChEBI" id="CHEBI:82795"/>
        <dbReference type="EC" id="2.1.1.80"/>
    </reaction>
</comment>
<dbReference type="PANTHER" id="PTHR24422">
    <property type="entry name" value="CHEMOTAXIS PROTEIN METHYLTRANSFERASE"/>
    <property type="match status" value="1"/>
</dbReference>
<dbReference type="STRING" id="258515.SAMN05192585_11325"/>
<dbReference type="InterPro" id="IPR029063">
    <property type="entry name" value="SAM-dependent_MTases_sf"/>
</dbReference>
<dbReference type="Gene3D" id="1.10.155.10">
    <property type="entry name" value="Chemotaxis receptor methyltransferase CheR, N-terminal domain"/>
    <property type="match status" value="1"/>
</dbReference>
<keyword evidence="5" id="KW-0949">S-adenosyl-L-methionine</keyword>
<reference evidence="7 8" key="1">
    <citation type="submission" date="2016-10" db="EMBL/GenBank/DDBJ databases">
        <authorList>
            <person name="de Groot N.N."/>
        </authorList>
    </citation>
    <scope>NUCLEOTIDE SEQUENCE [LARGE SCALE GENOMIC DNA]</scope>
    <source>
        <strain evidence="7 8">CGMCC 1.5012</strain>
    </source>
</reference>
<dbReference type="InterPro" id="IPR036804">
    <property type="entry name" value="CheR_N_sf"/>
</dbReference>
<dbReference type="Pfam" id="PF01739">
    <property type="entry name" value="CheR"/>
    <property type="match status" value="1"/>
</dbReference>
<gene>
    <name evidence="7" type="ORF">SAMN05192585_11325</name>
</gene>
<evidence type="ECO:0000256" key="1">
    <source>
        <dbReference type="ARBA" id="ARBA00001541"/>
    </source>
</evidence>
<dbReference type="GO" id="GO:0008983">
    <property type="term" value="F:protein-glutamate O-methyltransferase activity"/>
    <property type="evidence" value="ECO:0007669"/>
    <property type="project" value="UniProtKB-EC"/>
</dbReference>
<dbReference type="CDD" id="cd02440">
    <property type="entry name" value="AdoMet_MTases"/>
    <property type="match status" value="1"/>
</dbReference>
<evidence type="ECO:0000313" key="8">
    <source>
        <dbReference type="Proteomes" id="UP000199182"/>
    </source>
</evidence>
<name>A0A1G9ZE58_9FIRM</name>
<evidence type="ECO:0000256" key="2">
    <source>
        <dbReference type="ARBA" id="ARBA00012534"/>
    </source>
</evidence>
<dbReference type="EMBL" id="FNID01000013">
    <property type="protein sequence ID" value="SDN19251.1"/>
    <property type="molecule type" value="Genomic_DNA"/>
</dbReference>
<dbReference type="InterPro" id="IPR022641">
    <property type="entry name" value="CheR_N"/>
</dbReference>
<evidence type="ECO:0000313" key="7">
    <source>
        <dbReference type="EMBL" id="SDN19251.1"/>
    </source>
</evidence>
<keyword evidence="3 7" id="KW-0489">Methyltransferase</keyword>
<sequence>MVSLSDIEFDRITGYLKTNYGINLTKKRTLIESRMASTLAEKGFTNFTDYFNAVLQDPSKKEMSLLISKLTTNHTYFLREVEHFNYFTSTILPEFERTNRNHEIRIWSAGCSSGEEPYTLAMVIQDYFGTKKQQWNTKILASDISLKVLDKAKSGIYSAESIQNVPEKWKSKYFTAVDANTVEVKPFIKDEVVYRQINLMDNFTFKNSFDIILCRNVMIYFDTPTKQQLISKFYNNTRPGGYLFIGHAETINRESSQYKYLMPAIYQK</sequence>
<dbReference type="InterPro" id="IPR000780">
    <property type="entry name" value="CheR_MeTrfase"/>
</dbReference>
<dbReference type="EC" id="2.1.1.80" evidence="2"/>
<dbReference type="InterPro" id="IPR050903">
    <property type="entry name" value="Bact_Chemotaxis_MeTrfase"/>
</dbReference>
<protein>
    <recommendedName>
        <fullName evidence="2">protein-glutamate O-methyltransferase</fullName>
        <ecNumber evidence="2">2.1.1.80</ecNumber>
    </recommendedName>
</protein>
<dbReference type="Gene3D" id="3.40.50.150">
    <property type="entry name" value="Vaccinia Virus protein VP39"/>
    <property type="match status" value="1"/>
</dbReference>
<dbReference type="Proteomes" id="UP000199182">
    <property type="component" value="Unassembled WGS sequence"/>
</dbReference>
<proteinExistence type="predicted"/>
<dbReference type="PROSITE" id="PS50123">
    <property type="entry name" value="CHER"/>
    <property type="match status" value="1"/>
</dbReference>
<accession>A0A1G9ZE58</accession>
<feature type="domain" description="CheR-type methyltransferase" evidence="6">
    <location>
        <begin position="1"/>
        <end position="268"/>
    </location>
</feature>
<dbReference type="SUPFAM" id="SSF53335">
    <property type="entry name" value="S-adenosyl-L-methionine-dependent methyltransferases"/>
    <property type="match status" value="1"/>
</dbReference>
<evidence type="ECO:0000256" key="4">
    <source>
        <dbReference type="ARBA" id="ARBA00022679"/>
    </source>
</evidence>
<dbReference type="OrthoDB" id="9816309at2"/>
<dbReference type="SUPFAM" id="SSF47757">
    <property type="entry name" value="Chemotaxis receptor methyltransferase CheR, N-terminal domain"/>
    <property type="match status" value="1"/>
</dbReference>
<keyword evidence="4 7" id="KW-0808">Transferase</keyword>
<dbReference type="SMART" id="SM00138">
    <property type="entry name" value="MeTrc"/>
    <property type="match status" value="1"/>
</dbReference>
<evidence type="ECO:0000256" key="3">
    <source>
        <dbReference type="ARBA" id="ARBA00022603"/>
    </source>
</evidence>
<dbReference type="PANTHER" id="PTHR24422:SF19">
    <property type="entry name" value="CHEMOTAXIS PROTEIN METHYLTRANSFERASE"/>
    <property type="match status" value="1"/>
</dbReference>